<feature type="transmembrane region" description="Helical" evidence="1">
    <location>
        <begin position="128"/>
        <end position="150"/>
    </location>
</feature>
<keyword evidence="1" id="KW-1133">Transmembrane helix</keyword>
<proteinExistence type="predicted"/>
<name>A0A9W6NUG6_9PSEU</name>
<organism evidence="2 3">
    <name type="scientific">Pseudonocardia halophobica</name>
    <dbReference type="NCBI Taxonomy" id="29401"/>
    <lineage>
        <taxon>Bacteria</taxon>
        <taxon>Bacillati</taxon>
        <taxon>Actinomycetota</taxon>
        <taxon>Actinomycetes</taxon>
        <taxon>Pseudonocardiales</taxon>
        <taxon>Pseudonocardiaceae</taxon>
        <taxon>Pseudonocardia</taxon>
    </lineage>
</organism>
<dbReference type="AlphaFoldDB" id="A0A9W6NUG6"/>
<keyword evidence="3" id="KW-1185">Reference proteome</keyword>
<comment type="caution">
    <text evidence="2">The sequence shown here is derived from an EMBL/GenBank/DDBJ whole genome shotgun (WGS) entry which is preliminary data.</text>
</comment>
<gene>
    <name evidence="2" type="ORF">GCM10017577_04520</name>
</gene>
<evidence type="ECO:0000256" key="1">
    <source>
        <dbReference type="SAM" id="Phobius"/>
    </source>
</evidence>
<reference evidence="2" key="1">
    <citation type="journal article" date="2014" name="Int. J. Syst. Evol. Microbiol.">
        <title>Complete genome sequence of Corynebacterium casei LMG S-19264T (=DSM 44701T), isolated from a smear-ripened cheese.</title>
        <authorList>
            <consortium name="US DOE Joint Genome Institute (JGI-PGF)"/>
            <person name="Walter F."/>
            <person name="Albersmeier A."/>
            <person name="Kalinowski J."/>
            <person name="Ruckert C."/>
        </authorList>
    </citation>
    <scope>NUCLEOTIDE SEQUENCE</scope>
    <source>
        <strain evidence="2">VKM Ac-1069</strain>
    </source>
</reference>
<protein>
    <submittedName>
        <fullName evidence="2">Uncharacterized protein</fullName>
    </submittedName>
</protein>
<feature type="transmembrane region" description="Helical" evidence="1">
    <location>
        <begin position="36"/>
        <end position="57"/>
    </location>
</feature>
<evidence type="ECO:0000313" key="3">
    <source>
        <dbReference type="Proteomes" id="UP001143463"/>
    </source>
</evidence>
<feature type="transmembrane region" description="Helical" evidence="1">
    <location>
        <begin position="96"/>
        <end position="116"/>
    </location>
</feature>
<dbReference type="EMBL" id="BSFQ01000001">
    <property type="protein sequence ID" value="GLL09312.1"/>
    <property type="molecule type" value="Genomic_DNA"/>
</dbReference>
<dbReference type="Proteomes" id="UP001143463">
    <property type="component" value="Unassembled WGS sequence"/>
</dbReference>
<keyword evidence="1" id="KW-0472">Membrane</keyword>
<feature type="transmembrane region" description="Helical" evidence="1">
    <location>
        <begin position="63"/>
        <end position="84"/>
    </location>
</feature>
<reference evidence="2" key="2">
    <citation type="submission" date="2023-01" db="EMBL/GenBank/DDBJ databases">
        <authorList>
            <person name="Sun Q."/>
            <person name="Evtushenko L."/>
        </authorList>
    </citation>
    <scope>NUCLEOTIDE SEQUENCE</scope>
    <source>
        <strain evidence="2">VKM Ac-1069</strain>
    </source>
</reference>
<evidence type="ECO:0000313" key="2">
    <source>
        <dbReference type="EMBL" id="GLL09312.1"/>
    </source>
</evidence>
<accession>A0A9W6NUG6</accession>
<keyword evidence="1" id="KW-0812">Transmembrane</keyword>
<dbReference type="RefSeq" id="WP_156067265.1">
    <property type="nucleotide sequence ID" value="NZ_BAAAUZ010000015.1"/>
</dbReference>
<sequence length="180" mass="18282">MSTRTLTGRSTTPAHGGPAIGRIASALRRGDLDSRYWTSGIALVAVSTVAVHAGLVATIPPPAWLAAVGAAVLPGLVAAATVFLPGERNRLLQRVVSTRAATGLGVYVTLGGVALLREDIGFSTWAGLWGVAATAADLVLGRCTVLALTLPARVRLAAPSAGDVALDDSPSATRPVGWSR</sequence>